<dbReference type="EMBL" id="SMKA01000377">
    <property type="protein sequence ID" value="TDC14654.1"/>
    <property type="molecule type" value="Genomic_DNA"/>
</dbReference>
<feature type="transmembrane region" description="Helical" evidence="1">
    <location>
        <begin position="6"/>
        <end position="27"/>
    </location>
</feature>
<keyword evidence="3" id="KW-1185">Reference proteome</keyword>
<accession>A0A4R4NZN5</accession>
<evidence type="ECO:0000256" key="1">
    <source>
        <dbReference type="SAM" id="Phobius"/>
    </source>
</evidence>
<dbReference type="OrthoDB" id="5149571at2"/>
<feature type="transmembrane region" description="Helical" evidence="1">
    <location>
        <begin position="39"/>
        <end position="68"/>
    </location>
</feature>
<protein>
    <submittedName>
        <fullName evidence="2">Lysine transporter LysE</fullName>
    </submittedName>
</protein>
<gene>
    <name evidence="2" type="ORF">E1261_41915</name>
</gene>
<dbReference type="AlphaFoldDB" id="A0A4R4NZN5"/>
<feature type="transmembrane region" description="Helical" evidence="1">
    <location>
        <begin position="115"/>
        <end position="137"/>
    </location>
</feature>
<comment type="caution">
    <text evidence="2">The sequence shown here is derived from an EMBL/GenBank/DDBJ whole genome shotgun (WGS) entry which is preliminary data.</text>
</comment>
<sequence length="202" mass="20065">MIEVVVAGVLAGYGIAVPVGPVGTYLVGLSERSSGRVAACAALGIASADGIYALVAAVAGAALAPVLVPVVVPLRWVSVAVLIGLAAVGAVTGVRRYRARRLTGVVREAPVRGSTAYFGMLGMTLLSPMTVIYFAALVLGSSGTGSAPVFVAAAFLASASWQLLLAGGGVLLGRVLTGNLGRLVTALASSVVIVVLAVRLVV</sequence>
<proteinExistence type="predicted"/>
<dbReference type="Proteomes" id="UP000295075">
    <property type="component" value="Unassembled WGS sequence"/>
</dbReference>
<reference evidence="2 3" key="1">
    <citation type="submission" date="2019-03" db="EMBL/GenBank/DDBJ databases">
        <title>Draft genome sequences of novel Actinobacteria.</title>
        <authorList>
            <person name="Sahin N."/>
            <person name="Ay H."/>
            <person name="Saygin H."/>
        </authorList>
    </citation>
    <scope>NUCLEOTIDE SEQUENCE [LARGE SCALE GENOMIC DNA]</scope>
    <source>
        <strain evidence="2 3">JCM 30547</strain>
    </source>
</reference>
<keyword evidence="1" id="KW-0812">Transmembrane</keyword>
<evidence type="ECO:0000313" key="2">
    <source>
        <dbReference type="EMBL" id="TDC14654.1"/>
    </source>
</evidence>
<feature type="transmembrane region" description="Helical" evidence="1">
    <location>
        <begin position="74"/>
        <end position="94"/>
    </location>
</feature>
<feature type="transmembrane region" description="Helical" evidence="1">
    <location>
        <begin position="149"/>
        <end position="171"/>
    </location>
</feature>
<keyword evidence="1" id="KW-0472">Membrane</keyword>
<keyword evidence="1" id="KW-1133">Transmembrane helix</keyword>
<organism evidence="2 3">
    <name type="scientific">Kribbella albertanoniae</name>
    <dbReference type="NCBI Taxonomy" id="1266829"/>
    <lineage>
        <taxon>Bacteria</taxon>
        <taxon>Bacillati</taxon>
        <taxon>Actinomycetota</taxon>
        <taxon>Actinomycetes</taxon>
        <taxon>Propionibacteriales</taxon>
        <taxon>Kribbellaceae</taxon>
        <taxon>Kribbella</taxon>
    </lineage>
</organism>
<name>A0A4R4NZN5_9ACTN</name>
<feature type="transmembrane region" description="Helical" evidence="1">
    <location>
        <begin position="183"/>
        <end position="201"/>
    </location>
</feature>
<evidence type="ECO:0000313" key="3">
    <source>
        <dbReference type="Proteomes" id="UP000295075"/>
    </source>
</evidence>